<dbReference type="EMBL" id="JACXVP010000012">
    <property type="protein sequence ID" value="KAG5572630.1"/>
    <property type="molecule type" value="Genomic_DNA"/>
</dbReference>
<proteinExistence type="predicted"/>
<keyword evidence="2" id="KW-1185">Reference proteome</keyword>
<reference evidence="1 2" key="1">
    <citation type="submission" date="2020-09" db="EMBL/GenBank/DDBJ databases">
        <title>De no assembly of potato wild relative species, Solanum commersonii.</title>
        <authorList>
            <person name="Cho K."/>
        </authorList>
    </citation>
    <scope>NUCLEOTIDE SEQUENCE [LARGE SCALE GENOMIC DNA]</scope>
    <source>
        <strain evidence="1">LZ3.2</strain>
        <tissue evidence="1">Leaf</tissue>
    </source>
</reference>
<gene>
    <name evidence="1" type="ORF">H5410_062396</name>
</gene>
<evidence type="ECO:0000313" key="2">
    <source>
        <dbReference type="Proteomes" id="UP000824120"/>
    </source>
</evidence>
<organism evidence="1 2">
    <name type="scientific">Solanum commersonii</name>
    <name type="common">Commerson's wild potato</name>
    <name type="synonym">Commerson's nightshade</name>
    <dbReference type="NCBI Taxonomy" id="4109"/>
    <lineage>
        <taxon>Eukaryota</taxon>
        <taxon>Viridiplantae</taxon>
        <taxon>Streptophyta</taxon>
        <taxon>Embryophyta</taxon>
        <taxon>Tracheophyta</taxon>
        <taxon>Spermatophyta</taxon>
        <taxon>Magnoliopsida</taxon>
        <taxon>eudicotyledons</taxon>
        <taxon>Gunneridae</taxon>
        <taxon>Pentapetalae</taxon>
        <taxon>asterids</taxon>
        <taxon>lamiids</taxon>
        <taxon>Solanales</taxon>
        <taxon>Solanaceae</taxon>
        <taxon>Solanoideae</taxon>
        <taxon>Solaneae</taxon>
        <taxon>Solanum</taxon>
    </lineage>
</organism>
<dbReference type="Proteomes" id="UP000824120">
    <property type="component" value="Chromosome 12"/>
</dbReference>
<name>A0A9J5WCI6_SOLCO</name>
<comment type="caution">
    <text evidence="1">The sequence shown here is derived from an EMBL/GenBank/DDBJ whole genome shotgun (WGS) entry which is preliminary data.</text>
</comment>
<protein>
    <submittedName>
        <fullName evidence="1">Uncharacterized protein</fullName>
    </submittedName>
</protein>
<evidence type="ECO:0000313" key="1">
    <source>
        <dbReference type="EMBL" id="KAG5572630.1"/>
    </source>
</evidence>
<sequence length="156" mass="18223">MVVVLEVQTHNLITSSLTSSSFDASVNLHTHHHRHRHQTHLSLSAGHHFLRHHHHLLLLRHQLLHHQLLHHHPPPPHTDCRHALNKKCREQEASGDWMTHNPGSSHKGWVDISHYPQCHPLKHNKPSVYYYNTLIPRESLSSNSKHNVFLINFDPF</sequence>
<accession>A0A9J5WCI6</accession>
<dbReference type="AlphaFoldDB" id="A0A9J5WCI6"/>